<protein>
    <submittedName>
        <fullName evidence="2">Uncharacterized protein</fullName>
    </submittedName>
</protein>
<gene>
    <name evidence="2" type="ORF">SDC9_102683</name>
</gene>
<accession>A0A645ARH9</accession>
<proteinExistence type="predicted"/>
<evidence type="ECO:0000256" key="1">
    <source>
        <dbReference type="SAM" id="MobiDB-lite"/>
    </source>
</evidence>
<organism evidence="2">
    <name type="scientific">bioreactor metagenome</name>
    <dbReference type="NCBI Taxonomy" id="1076179"/>
    <lineage>
        <taxon>unclassified sequences</taxon>
        <taxon>metagenomes</taxon>
        <taxon>ecological metagenomes</taxon>
    </lineage>
</organism>
<feature type="region of interest" description="Disordered" evidence="1">
    <location>
        <begin position="1"/>
        <end position="30"/>
    </location>
</feature>
<feature type="compositionally biased region" description="Low complexity" evidence="1">
    <location>
        <begin position="12"/>
        <end position="25"/>
    </location>
</feature>
<comment type="caution">
    <text evidence="2">The sequence shown here is derived from an EMBL/GenBank/DDBJ whole genome shotgun (WGS) entry which is preliminary data.</text>
</comment>
<name>A0A645ARH9_9ZZZZ</name>
<dbReference type="AlphaFoldDB" id="A0A645ARH9"/>
<dbReference type="EMBL" id="VSSQ01015486">
    <property type="protein sequence ID" value="MPM55885.1"/>
    <property type="molecule type" value="Genomic_DNA"/>
</dbReference>
<sequence length="117" mass="12580">MTGFIPSPTRKGAANAAGAPAPAAPSRKVPKGIAKNKTISLLSLVTFERPRFMESIAVESTITMRRVKAANISHTIRTPSKKPFQLVCAKFIRGVLKTTFPKKRATIQLIGATTFDG</sequence>
<reference evidence="2" key="1">
    <citation type="submission" date="2019-08" db="EMBL/GenBank/DDBJ databases">
        <authorList>
            <person name="Kucharzyk K."/>
            <person name="Murdoch R.W."/>
            <person name="Higgins S."/>
            <person name="Loffler F."/>
        </authorList>
    </citation>
    <scope>NUCLEOTIDE SEQUENCE</scope>
</reference>
<evidence type="ECO:0000313" key="2">
    <source>
        <dbReference type="EMBL" id="MPM55885.1"/>
    </source>
</evidence>